<feature type="signal peptide" evidence="11">
    <location>
        <begin position="1"/>
        <end position="34"/>
    </location>
</feature>
<reference evidence="13 14" key="1">
    <citation type="submission" date="2024-05" db="EMBL/GenBank/DDBJ databases">
        <title>Genetic variation in Jamaican populations of the coffee berry borer (Hypothenemus hampei).</title>
        <authorList>
            <person name="Errbii M."/>
            <person name="Myrie A."/>
        </authorList>
    </citation>
    <scope>NUCLEOTIDE SEQUENCE [LARGE SCALE GENOMIC DNA]</scope>
    <source>
        <strain evidence="13">JA-Hopewell-2020-01-JO</strain>
        <tissue evidence="13">Whole body</tissue>
    </source>
</reference>
<keyword evidence="3 10" id="KW-0812">Transmembrane</keyword>
<dbReference type="PANTHER" id="PTHR13460">
    <property type="match status" value="1"/>
</dbReference>
<evidence type="ECO:0000256" key="8">
    <source>
        <dbReference type="ARBA" id="ARBA00023180"/>
    </source>
</evidence>
<gene>
    <name evidence="13" type="ORF">ABEB36_009689</name>
</gene>
<keyword evidence="9" id="KW-0119">Carbohydrate metabolism</keyword>
<dbReference type="Gene3D" id="2.60.120.430">
    <property type="entry name" value="Galactose-binding lectin"/>
    <property type="match status" value="1"/>
</dbReference>
<evidence type="ECO:0000256" key="9">
    <source>
        <dbReference type="ARBA" id="ARBA00023277"/>
    </source>
</evidence>
<keyword evidence="8" id="KW-0325">Glycoprotein</keyword>
<evidence type="ECO:0000256" key="2">
    <source>
        <dbReference type="ARBA" id="ARBA00009141"/>
    </source>
</evidence>
<dbReference type="AlphaFoldDB" id="A0ABD1EH41"/>
<evidence type="ECO:0000256" key="7">
    <source>
        <dbReference type="ARBA" id="ARBA00023136"/>
    </source>
</evidence>
<comment type="similarity">
    <text evidence="2">Belongs to the malectin family.</text>
</comment>
<evidence type="ECO:0000256" key="6">
    <source>
        <dbReference type="ARBA" id="ARBA00022989"/>
    </source>
</evidence>
<evidence type="ECO:0000313" key="14">
    <source>
        <dbReference type="Proteomes" id="UP001566132"/>
    </source>
</evidence>
<dbReference type="EMBL" id="JBDJPC010000007">
    <property type="protein sequence ID" value="KAL1494016.1"/>
    <property type="molecule type" value="Genomic_DNA"/>
</dbReference>
<keyword evidence="6 10" id="KW-1133">Transmembrane helix</keyword>
<organism evidence="13 14">
    <name type="scientific">Hypothenemus hampei</name>
    <name type="common">Coffee berry borer</name>
    <dbReference type="NCBI Taxonomy" id="57062"/>
    <lineage>
        <taxon>Eukaryota</taxon>
        <taxon>Metazoa</taxon>
        <taxon>Ecdysozoa</taxon>
        <taxon>Arthropoda</taxon>
        <taxon>Hexapoda</taxon>
        <taxon>Insecta</taxon>
        <taxon>Pterygota</taxon>
        <taxon>Neoptera</taxon>
        <taxon>Endopterygota</taxon>
        <taxon>Coleoptera</taxon>
        <taxon>Polyphaga</taxon>
        <taxon>Cucujiformia</taxon>
        <taxon>Curculionidae</taxon>
        <taxon>Scolytinae</taxon>
        <taxon>Hypothenemus</taxon>
    </lineage>
</organism>
<dbReference type="Proteomes" id="UP001566132">
    <property type="component" value="Unassembled WGS sequence"/>
</dbReference>
<evidence type="ECO:0000256" key="5">
    <source>
        <dbReference type="ARBA" id="ARBA00022824"/>
    </source>
</evidence>
<name>A0ABD1EH41_HYPHA</name>
<evidence type="ECO:0000313" key="13">
    <source>
        <dbReference type="EMBL" id="KAL1494016.1"/>
    </source>
</evidence>
<feature type="transmembrane region" description="Helical" evidence="10">
    <location>
        <begin position="262"/>
        <end position="281"/>
    </location>
</feature>
<dbReference type="InterPro" id="IPR021720">
    <property type="entry name" value="Malectin_dom"/>
</dbReference>
<evidence type="ECO:0000256" key="1">
    <source>
        <dbReference type="ARBA" id="ARBA00004115"/>
    </source>
</evidence>
<sequence length="283" mass="31804">MKMPSTTANFNIMNLPSIAVVLTCVVLLFPEAQCVGQIIYAVNAGGDAHTDTNGIRYEKDPLTGKVGIASDYGKRLLIGRVPPNDHILYQTERYHTSTFGYDLNIPADGNYVLVLKFCEVYFESPDQKVFDIVLNGEHTIVADLDIFGKVDKGVAHDEYIPFEVHQGKLYVVGEESDIQGNKIRLEFIKGYKDNPKINAFYLMKGTMEDVPKLPPLIHPEARNTDGPKIELEDLEEEQKPQKRPRSVPTITEPFEPEEESSIMLPVFIVIGAFIPILFFLCKL</sequence>
<comment type="caution">
    <text evidence="13">The sequence shown here is derived from an EMBL/GenBank/DDBJ whole genome shotgun (WGS) entry which is preliminary data.</text>
</comment>
<dbReference type="InterPro" id="IPR039155">
    <property type="entry name" value="MLEC"/>
</dbReference>
<dbReference type="Pfam" id="PF11721">
    <property type="entry name" value="Malectin"/>
    <property type="match status" value="1"/>
</dbReference>
<comment type="subcellular location">
    <subcellularLocation>
        <location evidence="1">Endoplasmic reticulum membrane</location>
        <topology evidence="1">Single-pass type I membrane protein</topology>
    </subcellularLocation>
</comment>
<keyword evidence="14" id="KW-1185">Reference proteome</keyword>
<proteinExistence type="inferred from homology"/>
<feature type="domain" description="Malectin" evidence="12">
    <location>
        <begin position="39"/>
        <end position="200"/>
    </location>
</feature>
<evidence type="ECO:0000256" key="3">
    <source>
        <dbReference type="ARBA" id="ARBA00022692"/>
    </source>
</evidence>
<keyword evidence="4 11" id="KW-0732">Signal</keyword>
<dbReference type="GO" id="GO:0005789">
    <property type="term" value="C:endoplasmic reticulum membrane"/>
    <property type="evidence" value="ECO:0007669"/>
    <property type="project" value="UniProtKB-SubCell"/>
</dbReference>
<accession>A0ABD1EH41</accession>
<evidence type="ECO:0000256" key="4">
    <source>
        <dbReference type="ARBA" id="ARBA00022729"/>
    </source>
</evidence>
<evidence type="ECO:0000256" key="11">
    <source>
        <dbReference type="SAM" id="SignalP"/>
    </source>
</evidence>
<evidence type="ECO:0000259" key="12">
    <source>
        <dbReference type="Pfam" id="PF11721"/>
    </source>
</evidence>
<evidence type="ECO:0000256" key="10">
    <source>
        <dbReference type="SAM" id="Phobius"/>
    </source>
</evidence>
<feature type="chain" id="PRO_5044852880" description="Malectin domain-containing protein" evidence="11">
    <location>
        <begin position="35"/>
        <end position="283"/>
    </location>
</feature>
<keyword evidence="7 10" id="KW-0472">Membrane</keyword>
<keyword evidence="5" id="KW-0256">Endoplasmic reticulum</keyword>
<dbReference type="PANTHER" id="PTHR13460:SF0">
    <property type="entry name" value="MALECTIN"/>
    <property type="match status" value="1"/>
</dbReference>
<protein>
    <recommendedName>
        <fullName evidence="12">Malectin domain-containing protein</fullName>
    </recommendedName>
</protein>